<dbReference type="Proteomes" id="UP001596422">
    <property type="component" value="Unassembled WGS sequence"/>
</dbReference>
<comment type="caution">
    <text evidence="3">The sequence shown here is derived from an EMBL/GenBank/DDBJ whole genome shotgun (WGS) entry which is preliminary data.</text>
</comment>
<gene>
    <name evidence="3" type="ORF">ACFQDL_21985</name>
</gene>
<sequence>MNNETGTVRLHRVLRAPAKRVYKAFTDKSALERWLPPYGFTGTVHEIDVRVGGGYRMSFTNFGTGNSHSFRVEYLELVPDQRIRHTDRFDDASLPGEMLVTIELKTVSCGTDISIVQEGIPAEIPVEMCYLGWQESLAQLTRLVEPEIPDHG</sequence>
<name>A0ABW2A4X5_9GAMM</name>
<evidence type="ECO:0000313" key="4">
    <source>
        <dbReference type="Proteomes" id="UP001596422"/>
    </source>
</evidence>
<feature type="domain" description="Activator of Hsp90 ATPase homologue 1/2-like C-terminal" evidence="2">
    <location>
        <begin position="15"/>
        <end position="145"/>
    </location>
</feature>
<proteinExistence type="inferred from homology"/>
<dbReference type="Pfam" id="PF08327">
    <property type="entry name" value="AHSA1"/>
    <property type="match status" value="1"/>
</dbReference>
<protein>
    <submittedName>
        <fullName evidence="3">SRPBCC family protein</fullName>
    </submittedName>
</protein>
<keyword evidence="4" id="KW-1185">Reference proteome</keyword>
<dbReference type="InterPro" id="IPR023393">
    <property type="entry name" value="START-like_dom_sf"/>
</dbReference>
<organism evidence="3 4">
    <name type="scientific">Marinobacterium aestuariivivens</name>
    <dbReference type="NCBI Taxonomy" id="1698799"/>
    <lineage>
        <taxon>Bacteria</taxon>
        <taxon>Pseudomonadati</taxon>
        <taxon>Pseudomonadota</taxon>
        <taxon>Gammaproteobacteria</taxon>
        <taxon>Oceanospirillales</taxon>
        <taxon>Oceanospirillaceae</taxon>
        <taxon>Marinobacterium</taxon>
    </lineage>
</organism>
<reference evidence="4" key="1">
    <citation type="journal article" date="2019" name="Int. J. Syst. Evol. Microbiol.">
        <title>The Global Catalogue of Microorganisms (GCM) 10K type strain sequencing project: providing services to taxonomists for standard genome sequencing and annotation.</title>
        <authorList>
            <consortium name="The Broad Institute Genomics Platform"/>
            <consortium name="The Broad Institute Genome Sequencing Center for Infectious Disease"/>
            <person name="Wu L."/>
            <person name="Ma J."/>
        </authorList>
    </citation>
    <scope>NUCLEOTIDE SEQUENCE [LARGE SCALE GENOMIC DNA]</scope>
    <source>
        <strain evidence="4">NBRC 111756</strain>
    </source>
</reference>
<dbReference type="RefSeq" id="WP_379910874.1">
    <property type="nucleotide sequence ID" value="NZ_JBHSWE010000001.1"/>
</dbReference>
<dbReference type="SUPFAM" id="SSF55961">
    <property type="entry name" value="Bet v1-like"/>
    <property type="match status" value="1"/>
</dbReference>
<dbReference type="EMBL" id="JBHSWE010000001">
    <property type="protein sequence ID" value="MFC6672437.1"/>
    <property type="molecule type" value="Genomic_DNA"/>
</dbReference>
<evidence type="ECO:0000256" key="1">
    <source>
        <dbReference type="ARBA" id="ARBA00006817"/>
    </source>
</evidence>
<dbReference type="InterPro" id="IPR013538">
    <property type="entry name" value="ASHA1/2-like_C"/>
</dbReference>
<accession>A0ABW2A4X5</accession>
<dbReference type="CDD" id="cd08895">
    <property type="entry name" value="SRPBCC_CalC_Aha1-like_2"/>
    <property type="match status" value="1"/>
</dbReference>
<evidence type="ECO:0000259" key="2">
    <source>
        <dbReference type="Pfam" id="PF08327"/>
    </source>
</evidence>
<comment type="similarity">
    <text evidence="1">Belongs to the AHA1 family.</text>
</comment>
<dbReference type="Gene3D" id="3.30.530.20">
    <property type="match status" value="1"/>
</dbReference>
<evidence type="ECO:0000313" key="3">
    <source>
        <dbReference type="EMBL" id="MFC6672437.1"/>
    </source>
</evidence>